<accession>A0A9P7SGX4</accession>
<keyword evidence="4" id="KW-0804">Transcription</keyword>
<keyword evidence="9" id="KW-1185">Reference proteome</keyword>
<keyword evidence="1" id="KW-0479">Metal-binding</keyword>
<organism evidence="8 9">
    <name type="scientific">Claviceps pazoutovae</name>
    <dbReference type="NCBI Taxonomy" id="1649127"/>
    <lineage>
        <taxon>Eukaryota</taxon>
        <taxon>Fungi</taxon>
        <taxon>Dikarya</taxon>
        <taxon>Ascomycota</taxon>
        <taxon>Pezizomycotina</taxon>
        <taxon>Sordariomycetes</taxon>
        <taxon>Hypocreomycetidae</taxon>
        <taxon>Hypocreales</taxon>
        <taxon>Clavicipitaceae</taxon>
        <taxon>Claviceps</taxon>
    </lineage>
</organism>
<protein>
    <recommendedName>
        <fullName evidence="7">Zn(2)-C6 fungal-type domain-containing protein</fullName>
    </recommendedName>
</protein>
<keyword evidence="5" id="KW-0539">Nucleus</keyword>
<gene>
    <name evidence="8" type="ORF">E4U60_000748</name>
</gene>
<dbReference type="Pfam" id="PF08493">
    <property type="entry name" value="AflR"/>
    <property type="match status" value="1"/>
</dbReference>
<evidence type="ECO:0000256" key="2">
    <source>
        <dbReference type="ARBA" id="ARBA00023015"/>
    </source>
</evidence>
<feature type="region of interest" description="Disordered" evidence="6">
    <location>
        <begin position="1"/>
        <end position="29"/>
    </location>
</feature>
<dbReference type="Pfam" id="PF00172">
    <property type="entry name" value="Zn_clus"/>
    <property type="match status" value="1"/>
</dbReference>
<evidence type="ECO:0000256" key="3">
    <source>
        <dbReference type="ARBA" id="ARBA00023125"/>
    </source>
</evidence>
<comment type="caution">
    <text evidence="8">The sequence shown here is derived from an EMBL/GenBank/DDBJ whole genome shotgun (WGS) entry which is preliminary data.</text>
</comment>
<dbReference type="GO" id="GO:0008270">
    <property type="term" value="F:zinc ion binding"/>
    <property type="evidence" value="ECO:0007669"/>
    <property type="project" value="InterPro"/>
</dbReference>
<dbReference type="SUPFAM" id="SSF57701">
    <property type="entry name" value="Zn2/Cys6 DNA-binding domain"/>
    <property type="match status" value="1"/>
</dbReference>
<dbReference type="InterPro" id="IPR050675">
    <property type="entry name" value="OAF3"/>
</dbReference>
<dbReference type="InterPro" id="IPR001138">
    <property type="entry name" value="Zn2Cys6_DnaBD"/>
</dbReference>
<dbReference type="CDD" id="cd00067">
    <property type="entry name" value="GAL4"/>
    <property type="match status" value="1"/>
</dbReference>
<dbReference type="EMBL" id="SRPO01000125">
    <property type="protein sequence ID" value="KAG5939816.1"/>
    <property type="molecule type" value="Genomic_DNA"/>
</dbReference>
<dbReference type="GO" id="GO:0000981">
    <property type="term" value="F:DNA-binding transcription factor activity, RNA polymerase II-specific"/>
    <property type="evidence" value="ECO:0007669"/>
    <property type="project" value="InterPro"/>
</dbReference>
<dbReference type="PRINTS" id="PR00755">
    <property type="entry name" value="AFLATOXINBRP"/>
</dbReference>
<evidence type="ECO:0000256" key="1">
    <source>
        <dbReference type="ARBA" id="ARBA00022723"/>
    </source>
</evidence>
<dbReference type="AlphaFoldDB" id="A0A9P7SGX4"/>
<evidence type="ECO:0000313" key="9">
    <source>
        <dbReference type="Proteomes" id="UP000706124"/>
    </source>
</evidence>
<dbReference type="InterPro" id="IPR013700">
    <property type="entry name" value="AflR"/>
</dbReference>
<evidence type="ECO:0000259" key="7">
    <source>
        <dbReference type="PROSITE" id="PS50048"/>
    </source>
</evidence>
<dbReference type="OrthoDB" id="2943660at2759"/>
<dbReference type="PANTHER" id="PTHR31069">
    <property type="entry name" value="OLEATE-ACTIVATED TRANSCRIPTION FACTOR 1-RELATED"/>
    <property type="match status" value="1"/>
</dbReference>
<evidence type="ECO:0000256" key="6">
    <source>
        <dbReference type="SAM" id="MobiDB-lite"/>
    </source>
</evidence>
<keyword evidence="2" id="KW-0805">Transcription regulation</keyword>
<dbReference type="InterPro" id="IPR036864">
    <property type="entry name" value="Zn2-C6_fun-type_DNA-bd_sf"/>
</dbReference>
<evidence type="ECO:0000313" key="8">
    <source>
        <dbReference type="EMBL" id="KAG5939816.1"/>
    </source>
</evidence>
<dbReference type="Proteomes" id="UP000706124">
    <property type="component" value="Unassembled WGS sequence"/>
</dbReference>
<feature type="domain" description="Zn(2)-C6 fungal-type" evidence="7">
    <location>
        <begin position="35"/>
        <end position="65"/>
    </location>
</feature>
<sequence>MDHSIGGRNCQSGGTMASAPRSTGSDEFPSKLRETCHACSLSKVRCSKEKPSCSRCAKRGVTCEYIVTKRPGRKRDPTKSAGLTSSHCKSFDAVTAAPSHTNANCAWLEDVLLTDMGGSGGGSTSHAYLDSTQTDTDSPMLWPLTANDGADIAGDMSDFLMPLITPLSCTFTGRTPDFPSAAAEFSAPISPPNNYDDKNNNQLMQDGSNVMQLLLPDDVRGEHAAEHAAQNASQEAPSIDFHSSCSSRSLSSVPESFLSSKIASNSDFGSASSSCECLIKALDVMAKVSSTDLAVTPDTPSTRRNSVQDEAVVAGHDQTSPLLHATFLANKQTIEALSNMLHGSCQDNVYLLTCMSMIVFKVLRRYEMAAGQSMSAGVLDMYEAARPRHGDLDRDSLRRAAAQLVLGELHLVQQLVSRLSRRLQLSMDKTPNDGADSELSDSTLATRVFTLDEDDKADASAFSAATLSQMDHDLRKGLARLSSNIINMLRRL</sequence>
<feature type="compositionally biased region" description="Polar residues" evidence="6">
    <location>
        <begin position="9"/>
        <end position="25"/>
    </location>
</feature>
<dbReference type="GO" id="GO:0045122">
    <property type="term" value="P:aflatoxin biosynthetic process"/>
    <property type="evidence" value="ECO:0007669"/>
    <property type="project" value="InterPro"/>
</dbReference>
<evidence type="ECO:0000256" key="4">
    <source>
        <dbReference type="ARBA" id="ARBA00023163"/>
    </source>
</evidence>
<dbReference type="SMART" id="SM00066">
    <property type="entry name" value="GAL4"/>
    <property type="match status" value="1"/>
</dbReference>
<proteinExistence type="predicted"/>
<dbReference type="PANTHER" id="PTHR31069:SF31">
    <property type="entry name" value="MONODICTYPHENONE CLUSTER TRANSCRIPTION FACTOR-RELATED"/>
    <property type="match status" value="1"/>
</dbReference>
<evidence type="ECO:0000256" key="5">
    <source>
        <dbReference type="ARBA" id="ARBA00023242"/>
    </source>
</evidence>
<dbReference type="GO" id="GO:0005634">
    <property type="term" value="C:nucleus"/>
    <property type="evidence" value="ECO:0007669"/>
    <property type="project" value="InterPro"/>
</dbReference>
<dbReference type="PROSITE" id="PS50048">
    <property type="entry name" value="ZN2_CY6_FUNGAL_2"/>
    <property type="match status" value="1"/>
</dbReference>
<keyword evidence="3" id="KW-0238">DNA-binding</keyword>
<dbReference type="Gene3D" id="4.10.240.10">
    <property type="entry name" value="Zn(2)-C6 fungal-type DNA-binding domain"/>
    <property type="match status" value="1"/>
</dbReference>
<dbReference type="PROSITE" id="PS00463">
    <property type="entry name" value="ZN2_CY6_FUNGAL_1"/>
    <property type="match status" value="1"/>
</dbReference>
<reference evidence="8 9" key="1">
    <citation type="journal article" date="2020" name="bioRxiv">
        <title>Whole genome comparisons of ergot fungi reveals the divergence and evolution of species within the genus Claviceps are the result of varying mechanisms driving genome evolution and host range expansion.</title>
        <authorList>
            <person name="Wyka S.A."/>
            <person name="Mondo S.J."/>
            <person name="Liu M."/>
            <person name="Dettman J."/>
            <person name="Nalam V."/>
            <person name="Broders K.D."/>
        </authorList>
    </citation>
    <scope>NUCLEOTIDE SEQUENCE [LARGE SCALE GENOMIC DNA]</scope>
    <source>
        <strain evidence="8 9">CCC 1485</strain>
    </source>
</reference>
<dbReference type="GO" id="GO:0003677">
    <property type="term" value="F:DNA binding"/>
    <property type="evidence" value="ECO:0007669"/>
    <property type="project" value="UniProtKB-KW"/>
</dbReference>
<name>A0A9P7SGX4_9HYPO</name>